<organism evidence="2 3">
    <name type="scientific">Streptococcus gallolyticus</name>
    <dbReference type="NCBI Taxonomy" id="315405"/>
    <lineage>
        <taxon>Bacteria</taxon>
        <taxon>Bacillati</taxon>
        <taxon>Bacillota</taxon>
        <taxon>Bacilli</taxon>
        <taxon>Lactobacillales</taxon>
        <taxon>Streptococcaceae</taxon>
        <taxon>Streptococcus</taxon>
    </lineage>
</organism>
<feature type="domain" description="HTH cro/C1-type" evidence="1">
    <location>
        <begin position="43"/>
        <end position="78"/>
    </location>
</feature>
<dbReference type="GO" id="GO:0003677">
    <property type="term" value="F:DNA binding"/>
    <property type="evidence" value="ECO:0007669"/>
    <property type="project" value="InterPro"/>
</dbReference>
<comment type="caution">
    <text evidence="2">The sequence shown here is derived from an EMBL/GenBank/DDBJ whole genome shotgun (WGS) entry which is preliminary data.</text>
</comment>
<evidence type="ECO:0000259" key="1">
    <source>
        <dbReference type="PROSITE" id="PS50943"/>
    </source>
</evidence>
<dbReference type="Proteomes" id="UP000027584">
    <property type="component" value="Unassembled WGS sequence"/>
</dbReference>
<evidence type="ECO:0000313" key="3">
    <source>
        <dbReference type="Proteomes" id="UP000027584"/>
    </source>
</evidence>
<dbReference type="CDD" id="cd00093">
    <property type="entry name" value="HTH_XRE"/>
    <property type="match status" value="1"/>
</dbReference>
<dbReference type="InterPro" id="IPR001387">
    <property type="entry name" value="Cro/C1-type_HTH"/>
</dbReference>
<reference evidence="2 3" key="2">
    <citation type="submission" date="2014-05" db="EMBL/GenBank/DDBJ databases">
        <title>Genome sequence of Streptococcus gallolyticus.</title>
        <authorList>
            <person name="Del Campo R."/>
        </authorList>
    </citation>
    <scope>NUCLEOTIDE SEQUENCE [LARGE SCALE GENOMIC DNA]</scope>
    <source>
        <strain evidence="2 3">LMG17956</strain>
    </source>
</reference>
<dbReference type="SUPFAM" id="SSF47413">
    <property type="entry name" value="lambda repressor-like DNA-binding domains"/>
    <property type="match status" value="1"/>
</dbReference>
<dbReference type="EMBL" id="CCBC010000139">
    <property type="protein sequence ID" value="CDO17813.1"/>
    <property type="molecule type" value="Genomic_DNA"/>
</dbReference>
<accession>A0A060RKE3</accession>
<name>A0A060RKE3_9STRE</name>
<gene>
    <name evidence="2" type="ORF">BN963_SGAL_01006</name>
</gene>
<proteinExistence type="predicted"/>
<sequence>MLKAKVKTLYCELLGESIKQQLLEQEIPQNEVSYYFGDDIRLISAPAISQILKGRRNITLDSVDALQETLGLPNIKSVFFPNLDFCELLIIQLTELILTDGFRSTKQLFKEKENNIQQNLSTLTTALYDYFPDFPEEETSYQIAESLAEWLIEFVALVAQL</sequence>
<reference evidence="2 3" key="1">
    <citation type="submission" date="2014-02" db="EMBL/GenBank/DDBJ databases">
        <authorList>
            <person name="Manrique M."/>
        </authorList>
    </citation>
    <scope>NUCLEOTIDE SEQUENCE [LARGE SCALE GENOMIC DNA]</scope>
    <source>
        <strain evidence="2 3">LMG17956</strain>
    </source>
</reference>
<evidence type="ECO:0000313" key="2">
    <source>
        <dbReference type="EMBL" id="CDO17813.1"/>
    </source>
</evidence>
<dbReference type="InterPro" id="IPR010982">
    <property type="entry name" value="Lambda_DNA-bd_dom_sf"/>
</dbReference>
<protein>
    <recommendedName>
        <fullName evidence="1">HTH cro/C1-type domain-containing protein</fullName>
    </recommendedName>
</protein>
<dbReference type="PROSITE" id="PS50943">
    <property type="entry name" value="HTH_CROC1"/>
    <property type="match status" value="1"/>
</dbReference>
<dbReference type="AlphaFoldDB" id="A0A060RKE3"/>